<proteinExistence type="predicted"/>
<evidence type="ECO:0000313" key="2">
    <source>
        <dbReference type="EMBL" id="MFB5681549.1"/>
    </source>
</evidence>
<feature type="domain" description="Integrase catalytic" evidence="1">
    <location>
        <begin position="91"/>
        <end position="139"/>
    </location>
</feature>
<evidence type="ECO:0000259" key="1">
    <source>
        <dbReference type="Pfam" id="PF00665"/>
    </source>
</evidence>
<accession>A0ABV5B9J2</accession>
<protein>
    <submittedName>
        <fullName evidence="2">DDE-type integrase/transposase/recombinase</fullName>
    </submittedName>
</protein>
<dbReference type="InterPro" id="IPR001584">
    <property type="entry name" value="Integrase_cat-core"/>
</dbReference>
<dbReference type="Pfam" id="PF00665">
    <property type="entry name" value="rve"/>
    <property type="match status" value="1"/>
</dbReference>
<dbReference type="Proteomes" id="UP001580407">
    <property type="component" value="Unassembled WGS sequence"/>
</dbReference>
<organism evidence="2 3">
    <name type="scientific">Paenibacillus terreus</name>
    <dbReference type="NCBI Taxonomy" id="1387834"/>
    <lineage>
        <taxon>Bacteria</taxon>
        <taxon>Bacillati</taxon>
        <taxon>Bacillota</taxon>
        <taxon>Bacilli</taxon>
        <taxon>Bacillales</taxon>
        <taxon>Paenibacillaceae</taxon>
        <taxon>Paenibacillus</taxon>
    </lineage>
</organism>
<dbReference type="SUPFAM" id="SSF53098">
    <property type="entry name" value="Ribonuclease H-like"/>
    <property type="match status" value="1"/>
</dbReference>
<name>A0ABV5B9J2_9BACL</name>
<reference evidence="2 3" key="1">
    <citation type="submission" date="2024-09" db="EMBL/GenBank/DDBJ databases">
        <authorList>
            <person name="Ruan L."/>
        </authorList>
    </citation>
    <scope>NUCLEOTIDE SEQUENCE [LARGE SCALE GENOMIC DNA]</scope>
    <source>
        <strain evidence="2 3">D33</strain>
    </source>
</reference>
<comment type="caution">
    <text evidence="2">The sequence shown here is derived from an EMBL/GenBank/DDBJ whole genome shotgun (WGS) entry which is preliminary data.</text>
</comment>
<gene>
    <name evidence="2" type="ORF">ACE3NQ_11555</name>
</gene>
<sequence length="152" mass="17177">MTNRLCWTARTKYTKASLSPCLARSAFSDKSTQASPFLSSLSIQLDHQRLDLVHRSNTKFKSLAAWAQTPGDIYDLKTKKAPFRRLSKRCVLIRAFAKQKDVTGLIVHSDHGFQYTSHAYHDMLPKVGAQISMSRRGNCLEQRLHGELLLAS</sequence>
<dbReference type="EMBL" id="JBHILM010000011">
    <property type="protein sequence ID" value="MFB5681549.1"/>
    <property type="molecule type" value="Genomic_DNA"/>
</dbReference>
<evidence type="ECO:0000313" key="3">
    <source>
        <dbReference type="Proteomes" id="UP001580407"/>
    </source>
</evidence>
<dbReference type="InterPro" id="IPR012337">
    <property type="entry name" value="RNaseH-like_sf"/>
</dbReference>
<keyword evidence="3" id="KW-1185">Reference proteome</keyword>
<dbReference type="RefSeq" id="WP_375525335.1">
    <property type="nucleotide sequence ID" value="NZ_JBHILM010000011.1"/>
</dbReference>